<evidence type="ECO:0000256" key="2">
    <source>
        <dbReference type="SAM" id="MobiDB-lite"/>
    </source>
</evidence>
<proteinExistence type="inferred from homology"/>
<dbReference type="Proteomes" id="UP000095280">
    <property type="component" value="Unplaced"/>
</dbReference>
<feature type="compositionally biased region" description="Basic and acidic residues" evidence="2">
    <location>
        <begin position="134"/>
        <end position="151"/>
    </location>
</feature>
<dbReference type="InterPro" id="IPR017862">
    <property type="entry name" value="SKI-int_prot_SKIP"/>
</dbReference>
<dbReference type="WBParaSite" id="maker-uti_cns_0007714-snap-gene-0.4-mRNA-1">
    <property type="protein sequence ID" value="maker-uti_cns_0007714-snap-gene-0.4-mRNA-1"/>
    <property type="gene ID" value="maker-uti_cns_0007714-snap-gene-0.4"/>
</dbReference>
<feature type="region of interest" description="Disordered" evidence="2">
    <location>
        <begin position="120"/>
        <end position="244"/>
    </location>
</feature>
<feature type="compositionally biased region" description="Basic and acidic residues" evidence="2">
    <location>
        <begin position="201"/>
        <end position="211"/>
    </location>
</feature>
<feature type="compositionally biased region" description="Basic and acidic residues" evidence="2">
    <location>
        <begin position="531"/>
        <end position="546"/>
    </location>
</feature>
<sequence length="546" mass="59655">MSLTKLIPSPTQRLSERSTPAAANAASAADKPLVAVQSAAPPYGHRRGWTPRRQEDFGDGGAFPEIHSRQYPLGMGQPQSASSGPTLPMTLGADGRVNFDAVVRQGQRADKVVHSKFSDLLPKPIDEDDPSFQRPDEESIKDLTEKTRDALQRLVESKAAASNPVRSAERTGPAQFIRYTPSQQGAGYNSGSAQRIVRMVEAQKDPMEPPRFRISKKVPRGPPSPPATVMHSPPRKVTSKEQADWKIPPCVSNWKNPKGYTIPLDKRVAADGRGLQGVHVNEKFVMLAEALHTAEVKSREAVSMRAKVASRMQQAQREKHEETLQQIASRARGERAGLAPAAEAAEAAAEARERDAIRRERAEQRAHERNRKGGGGANDRDRDISEQIALGRPALQRNQQDPEAAFDSRLFNQDAGLASGFHAGEDEIYNVYDQPWRANASSAGHLYRPTKGLEEGASADEELGRLASGTGRFVPDRRFEGTGGGAGGSRRDGPVQFEKQVEEDPFGLDDLFDKVKRSETVGTGSKRPASGHRDEGGSGRKRDRRD</sequence>
<evidence type="ECO:0000313" key="5">
    <source>
        <dbReference type="WBParaSite" id="maker-uti_cns_0004712-snap-gene-0.7-mRNA-1"/>
    </source>
</evidence>
<dbReference type="PANTHER" id="PTHR12096">
    <property type="entry name" value="NUCLEAR PROTEIN SKIP-RELATED"/>
    <property type="match status" value="1"/>
</dbReference>
<dbReference type="WBParaSite" id="maker-uti_cns_0004712-snap-gene-0.7-mRNA-1">
    <property type="protein sequence ID" value="maker-uti_cns_0004712-snap-gene-0.7-mRNA-1"/>
    <property type="gene ID" value="maker-uti_cns_0004712-snap-gene-0.7"/>
</dbReference>
<feature type="compositionally biased region" description="Low complexity" evidence="2">
    <location>
        <begin position="336"/>
        <end position="348"/>
    </location>
</feature>
<dbReference type="Pfam" id="PF02731">
    <property type="entry name" value="SKIP_SNW"/>
    <property type="match status" value="1"/>
</dbReference>
<evidence type="ECO:0000313" key="6">
    <source>
        <dbReference type="WBParaSite" id="maker-uti_cns_0006606-snap-gene-0.3-mRNA-1"/>
    </source>
</evidence>
<feature type="region of interest" description="Disordered" evidence="2">
    <location>
        <begin position="330"/>
        <end position="383"/>
    </location>
</feature>
<feature type="compositionally biased region" description="Basic and acidic residues" evidence="2">
    <location>
        <begin position="349"/>
        <end position="367"/>
    </location>
</feature>
<feature type="region of interest" description="Disordered" evidence="2">
    <location>
        <begin position="1"/>
        <end position="92"/>
    </location>
</feature>
<protein>
    <submittedName>
        <fullName evidence="5 6">SKIP_SNW domain-containing protein</fullName>
    </submittedName>
</protein>
<dbReference type="InterPro" id="IPR004015">
    <property type="entry name" value="SKI-int_prot_SKIP_SNW-dom"/>
</dbReference>
<reference evidence="5 6" key="1">
    <citation type="submission" date="2016-11" db="UniProtKB">
        <authorList>
            <consortium name="WormBaseParasite"/>
        </authorList>
    </citation>
    <scope>IDENTIFICATION</scope>
</reference>
<dbReference type="STRING" id="282301.A0A1I8H6V7"/>
<name>A0A1I8H6V7_9PLAT</name>
<dbReference type="AlphaFoldDB" id="A0A1I8H6V7"/>
<evidence type="ECO:0000259" key="3">
    <source>
        <dbReference type="Pfam" id="PF02731"/>
    </source>
</evidence>
<accession>A0A1I8H6V7</accession>
<organism evidence="4 5">
    <name type="scientific">Macrostomum lignano</name>
    <dbReference type="NCBI Taxonomy" id="282301"/>
    <lineage>
        <taxon>Eukaryota</taxon>
        <taxon>Metazoa</taxon>
        <taxon>Spiralia</taxon>
        <taxon>Lophotrochozoa</taxon>
        <taxon>Platyhelminthes</taxon>
        <taxon>Rhabditophora</taxon>
        <taxon>Macrostomorpha</taxon>
        <taxon>Macrostomida</taxon>
        <taxon>Macrostomidae</taxon>
        <taxon>Macrostomum</taxon>
    </lineage>
</organism>
<dbReference type="GO" id="GO:0005681">
    <property type="term" value="C:spliceosomal complex"/>
    <property type="evidence" value="ECO:0007669"/>
    <property type="project" value="InterPro"/>
</dbReference>
<dbReference type="WBParaSite" id="maker-uti_cns_0006606-snap-gene-0.3-mRNA-1">
    <property type="protein sequence ID" value="maker-uti_cns_0006606-snap-gene-0.3-mRNA-1"/>
    <property type="gene ID" value="maker-uti_cns_0006606-snap-gene-0.3"/>
</dbReference>
<feature type="compositionally biased region" description="Polar residues" evidence="2">
    <location>
        <begin position="180"/>
        <end position="193"/>
    </location>
</feature>
<dbReference type="GO" id="GO:0000398">
    <property type="term" value="P:mRNA splicing, via spliceosome"/>
    <property type="evidence" value="ECO:0007669"/>
    <property type="project" value="InterPro"/>
</dbReference>
<evidence type="ECO:0000313" key="4">
    <source>
        <dbReference type="Proteomes" id="UP000095280"/>
    </source>
</evidence>
<keyword evidence="4" id="KW-1185">Reference proteome</keyword>
<evidence type="ECO:0000256" key="1">
    <source>
        <dbReference type="ARBA" id="ARBA00010197"/>
    </source>
</evidence>
<comment type="similarity">
    <text evidence="1">Belongs to the SNW family.</text>
</comment>
<feature type="domain" description="SKI-interacting protein SKIP SNW" evidence="3">
    <location>
        <begin position="175"/>
        <end position="335"/>
    </location>
</feature>
<feature type="compositionally biased region" description="Polar residues" evidence="2">
    <location>
        <begin position="1"/>
        <end position="13"/>
    </location>
</feature>
<dbReference type="OrthoDB" id="666364at2759"/>
<feature type="region of interest" description="Disordered" evidence="2">
    <location>
        <begin position="454"/>
        <end position="546"/>
    </location>
</feature>